<accession>A0A0G0PN36</accession>
<evidence type="ECO:0000313" key="2">
    <source>
        <dbReference type="EMBL" id="KKR29604.1"/>
    </source>
</evidence>
<evidence type="ECO:0000256" key="1">
    <source>
        <dbReference type="SAM" id="Phobius"/>
    </source>
</evidence>
<evidence type="ECO:0000313" key="3">
    <source>
        <dbReference type="Proteomes" id="UP000034793"/>
    </source>
</evidence>
<dbReference type="EMBL" id="LBXL01000027">
    <property type="protein sequence ID" value="KKR29604.1"/>
    <property type="molecule type" value="Genomic_DNA"/>
</dbReference>
<protein>
    <submittedName>
        <fullName evidence="2">Putative membrane protein</fullName>
    </submittedName>
</protein>
<reference evidence="2 3" key="1">
    <citation type="journal article" date="2015" name="Nature">
        <title>rRNA introns, odd ribosomes, and small enigmatic genomes across a large radiation of phyla.</title>
        <authorList>
            <person name="Brown C.T."/>
            <person name="Hug L.A."/>
            <person name="Thomas B.C."/>
            <person name="Sharon I."/>
            <person name="Castelle C.J."/>
            <person name="Singh A."/>
            <person name="Wilkins M.J."/>
            <person name="Williams K.H."/>
            <person name="Banfield J.F."/>
        </authorList>
    </citation>
    <scope>NUCLEOTIDE SEQUENCE [LARGE SCALE GENOMIC DNA]</scope>
</reference>
<keyword evidence="1" id="KW-0812">Transmembrane</keyword>
<gene>
    <name evidence="2" type="ORF">UT61_C0027G0013</name>
</gene>
<sequence>MKRLIRHYAIETYALYLTSLAASGMVFDKGLKTILFAGLMLTIANLFAKPVINLLLLPVNLVTFGIFRWVSSAITLYLVTLLVHDFKVTAFTFAGFSSKWIDIPEISFTGVLAFIGFSLFLSVITSFIFWLAK</sequence>
<feature type="transmembrane region" description="Helical" evidence="1">
    <location>
        <begin position="33"/>
        <end position="59"/>
    </location>
</feature>
<dbReference type="InterPro" id="IPR007165">
    <property type="entry name" value="Phage_holin_4_2"/>
</dbReference>
<keyword evidence="1" id="KW-0472">Membrane</keyword>
<comment type="caution">
    <text evidence="2">The sequence shown here is derived from an EMBL/GenBank/DDBJ whole genome shotgun (WGS) entry which is preliminary data.</text>
</comment>
<feature type="transmembrane region" description="Helical" evidence="1">
    <location>
        <begin position="7"/>
        <end position="27"/>
    </location>
</feature>
<dbReference type="Proteomes" id="UP000034793">
    <property type="component" value="Unassembled WGS sequence"/>
</dbReference>
<organism evidence="2 3">
    <name type="scientific">Candidatus Woesebacteria bacterium GW2011_GWA1_39_8</name>
    <dbReference type="NCBI Taxonomy" id="1618552"/>
    <lineage>
        <taxon>Bacteria</taxon>
        <taxon>Candidatus Woeseibacteriota</taxon>
    </lineage>
</organism>
<feature type="transmembrane region" description="Helical" evidence="1">
    <location>
        <begin position="66"/>
        <end position="86"/>
    </location>
</feature>
<dbReference type="AlphaFoldDB" id="A0A0G0PN36"/>
<dbReference type="PANTHER" id="PTHR37309:SF1">
    <property type="entry name" value="SLR0284 PROTEIN"/>
    <property type="match status" value="1"/>
</dbReference>
<dbReference type="PANTHER" id="PTHR37309">
    <property type="entry name" value="SLR0284 PROTEIN"/>
    <property type="match status" value="1"/>
</dbReference>
<name>A0A0G0PN36_9BACT</name>
<dbReference type="Pfam" id="PF04020">
    <property type="entry name" value="Phage_holin_4_2"/>
    <property type="match status" value="1"/>
</dbReference>
<proteinExistence type="predicted"/>
<keyword evidence="1" id="KW-1133">Transmembrane helix</keyword>
<feature type="transmembrane region" description="Helical" evidence="1">
    <location>
        <begin position="106"/>
        <end position="132"/>
    </location>
</feature>